<dbReference type="Gene3D" id="3.30.420.10">
    <property type="entry name" value="Ribonuclease H-like superfamily/Ribonuclease H"/>
    <property type="match status" value="1"/>
</dbReference>
<dbReference type="Proteomes" id="UP000762676">
    <property type="component" value="Unassembled WGS sequence"/>
</dbReference>
<name>A0AAV4EBH2_9GAST</name>
<accession>A0AAV4EBH2</accession>
<evidence type="ECO:0000313" key="2">
    <source>
        <dbReference type="Proteomes" id="UP000762676"/>
    </source>
</evidence>
<keyword evidence="2" id="KW-1185">Reference proteome</keyword>
<proteinExistence type="predicted"/>
<reference evidence="1 2" key="1">
    <citation type="journal article" date="2021" name="Elife">
        <title>Chloroplast acquisition without the gene transfer in kleptoplastic sea slugs, Plakobranchus ocellatus.</title>
        <authorList>
            <person name="Maeda T."/>
            <person name="Takahashi S."/>
            <person name="Yoshida T."/>
            <person name="Shimamura S."/>
            <person name="Takaki Y."/>
            <person name="Nagai Y."/>
            <person name="Toyoda A."/>
            <person name="Suzuki Y."/>
            <person name="Arimoto A."/>
            <person name="Ishii H."/>
            <person name="Satoh N."/>
            <person name="Nishiyama T."/>
            <person name="Hasebe M."/>
            <person name="Maruyama T."/>
            <person name="Minagawa J."/>
            <person name="Obokata J."/>
            <person name="Shigenobu S."/>
        </authorList>
    </citation>
    <scope>NUCLEOTIDE SEQUENCE [LARGE SCALE GENOMIC DNA]</scope>
</reference>
<dbReference type="InterPro" id="IPR036397">
    <property type="entry name" value="RNaseH_sf"/>
</dbReference>
<protein>
    <submittedName>
        <fullName evidence="1">Histone-lysine N-methyltransferase SETMAR</fullName>
    </submittedName>
</protein>
<dbReference type="PANTHER" id="PTHR46060:SF1">
    <property type="entry name" value="MARINER MOS1 TRANSPOSASE-LIKE PROTEIN"/>
    <property type="match status" value="1"/>
</dbReference>
<dbReference type="GO" id="GO:0003676">
    <property type="term" value="F:nucleic acid binding"/>
    <property type="evidence" value="ECO:0007669"/>
    <property type="project" value="InterPro"/>
</dbReference>
<comment type="caution">
    <text evidence="1">The sequence shown here is derived from an EMBL/GenBank/DDBJ whole genome shotgun (WGS) entry which is preliminary data.</text>
</comment>
<evidence type="ECO:0000313" key="1">
    <source>
        <dbReference type="EMBL" id="GFR58327.1"/>
    </source>
</evidence>
<dbReference type="InterPro" id="IPR052709">
    <property type="entry name" value="Transposase-MT_Hybrid"/>
</dbReference>
<gene>
    <name evidence="1" type="ORF">ElyMa_000026700</name>
</gene>
<dbReference type="EMBL" id="BMAT01000040">
    <property type="protein sequence ID" value="GFR58327.1"/>
    <property type="molecule type" value="Genomic_DNA"/>
</dbReference>
<dbReference type="PANTHER" id="PTHR46060">
    <property type="entry name" value="MARINER MOS1 TRANSPOSASE-LIKE PROTEIN"/>
    <property type="match status" value="1"/>
</dbReference>
<sequence>MWGQTGELDQRSHTPDSYTFQTAEKRVFVVKIVRVRPEITTTRQLRKEFVSRGQSEHHNQCTVLQEGAARQTQTCQSKKRPGLLESGILFHHDNAPVHTARAVTDVLAGYKWELLEHPRYSPDLAPCNFHLLPKMKEHLRGQRFETEEDIIQATKVAIKNLDKCSYVTAFKDWLQRIEKCANNGGCE</sequence>
<organism evidence="1 2">
    <name type="scientific">Elysia marginata</name>
    <dbReference type="NCBI Taxonomy" id="1093978"/>
    <lineage>
        <taxon>Eukaryota</taxon>
        <taxon>Metazoa</taxon>
        <taxon>Spiralia</taxon>
        <taxon>Lophotrochozoa</taxon>
        <taxon>Mollusca</taxon>
        <taxon>Gastropoda</taxon>
        <taxon>Heterobranchia</taxon>
        <taxon>Euthyneura</taxon>
        <taxon>Panpulmonata</taxon>
        <taxon>Sacoglossa</taxon>
        <taxon>Placobranchoidea</taxon>
        <taxon>Plakobranchidae</taxon>
        <taxon>Elysia</taxon>
    </lineage>
</organism>
<dbReference type="AlphaFoldDB" id="A0AAV4EBH2"/>